<dbReference type="EMBL" id="JARJCW010000035">
    <property type="protein sequence ID" value="KAJ7208031.1"/>
    <property type="molecule type" value="Genomic_DNA"/>
</dbReference>
<protein>
    <submittedName>
        <fullName evidence="1">Uncharacterized protein</fullName>
    </submittedName>
</protein>
<keyword evidence="2" id="KW-1185">Reference proteome</keyword>
<evidence type="ECO:0000313" key="2">
    <source>
        <dbReference type="Proteomes" id="UP001219525"/>
    </source>
</evidence>
<dbReference type="AlphaFoldDB" id="A0AAD6YG22"/>
<dbReference type="Proteomes" id="UP001219525">
    <property type="component" value="Unassembled WGS sequence"/>
</dbReference>
<proteinExistence type="predicted"/>
<evidence type="ECO:0000313" key="1">
    <source>
        <dbReference type="EMBL" id="KAJ7208031.1"/>
    </source>
</evidence>
<sequence>MLPILRVRVPVDPSDPCARGPFVPSYLDPNPGAFASPSPFTSAHAAAHPTPRRNMINFHAGPAVGSVVGVIDWERCHWARRVLPAVVCEAQAFRDVYVRALSEARVLRVVQNTQHKARWRFTEVAGLDWEGADAMHTHPLADQAADRAAAA</sequence>
<accession>A0AAD6YG22</accession>
<gene>
    <name evidence="1" type="ORF">GGX14DRAFT_365953</name>
</gene>
<organism evidence="1 2">
    <name type="scientific">Mycena pura</name>
    <dbReference type="NCBI Taxonomy" id="153505"/>
    <lineage>
        <taxon>Eukaryota</taxon>
        <taxon>Fungi</taxon>
        <taxon>Dikarya</taxon>
        <taxon>Basidiomycota</taxon>
        <taxon>Agaricomycotina</taxon>
        <taxon>Agaricomycetes</taxon>
        <taxon>Agaricomycetidae</taxon>
        <taxon>Agaricales</taxon>
        <taxon>Marasmiineae</taxon>
        <taxon>Mycenaceae</taxon>
        <taxon>Mycena</taxon>
    </lineage>
</organism>
<comment type="caution">
    <text evidence="1">The sequence shown here is derived from an EMBL/GenBank/DDBJ whole genome shotgun (WGS) entry which is preliminary data.</text>
</comment>
<reference evidence="1" key="1">
    <citation type="submission" date="2023-03" db="EMBL/GenBank/DDBJ databases">
        <title>Massive genome expansion in bonnet fungi (Mycena s.s.) driven by repeated elements and novel gene families across ecological guilds.</title>
        <authorList>
            <consortium name="Lawrence Berkeley National Laboratory"/>
            <person name="Harder C.B."/>
            <person name="Miyauchi S."/>
            <person name="Viragh M."/>
            <person name="Kuo A."/>
            <person name="Thoen E."/>
            <person name="Andreopoulos B."/>
            <person name="Lu D."/>
            <person name="Skrede I."/>
            <person name="Drula E."/>
            <person name="Henrissat B."/>
            <person name="Morin E."/>
            <person name="Kohler A."/>
            <person name="Barry K."/>
            <person name="LaButti K."/>
            <person name="Morin E."/>
            <person name="Salamov A."/>
            <person name="Lipzen A."/>
            <person name="Mereny Z."/>
            <person name="Hegedus B."/>
            <person name="Baldrian P."/>
            <person name="Stursova M."/>
            <person name="Weitz H."/>
            <person name="Taylor A."/>
            <person name="Grigoriev I.V."/>
            <person name="Nagy L.G."/>
            <person name="Martin F."/>
            <person name="Kauserud H."/>
        </authorList>
    </citation>
    <scope>NUCLEOTIDE SEQUENCE</scope>
    <source>
        <strain evidence="1">9144</strain>
    </source>
</reference>
<name>A0AAD6YG22_9AGAR</name>